<dbReference type="GO" id="GO:0005789">
    <property type="term" value="C:endoplasmic reticulum membrane"/>
    <property type="evidence" value="ECO:0007669"/>
    <property type="project" value="TreeGrafter"/>
</dbReference>
<dbReference type="InterPro" id="IPR001173">
    <property type="entry name" value="Glyco_trans_2-like"/>
</dbReference>
<comment type="subcellular location">
    <subcellularLocation>
        <location evidence="4">Endoplasmic reticulum</location>
    </subcellularLocation>
</comment>
<comment type="function">
    <text evidence="4">Transfers mannose from GDP-mannose to dolichol monophosphate to form dolichol phosphate mannose (Dol-P-Man) which is the mannosyl donor in pathways leading to N-glycosylation, glycosyl phosphatidylinositol membrane anchoring, and O-mannosylation of proteins.</text>
</comment>
<dbReference type="GO" id="GO:0006488">
    <property type="term" value="P:dolichol-linked oligosaccharide biosynthetic process"/>
    <property type="evidence" value="ECO:0007669"/>
    <property type="project" value="TreeGrafter"/>
</dbReference>
<dbReference type="EC" id="2.4.1.83" evidence="4"/>
<gene>
    <name evidence="6" type="ORF">BcabD6B2_28470</name>
</gene>
<dbReference type="GeneID" id="94194893"/>
<comment type="caution">
    <text evidence="6">The sequence shown here is derived from an EMBL/GenBank/DDBJ whole genome shotgun (WGS) entry which is preliminary data.</text>
</comment>
<comment type="pathway">
    <text evidence="4">Protein modification; protein glycosylation.</text>
</comment>
<evidence type="ECO:0000313" key="6">
    <source>
        <dbReference type="EMBL" id="GIX63412.1"/>
    </source>
</evidence>
<dbReference type="Gene3D" id="3.90.550.10">
    <property type="entry name" value="Spore Coat Polysaccharide Biosynthesis Protein SpsA, Chain A"/>
    <property type="match status" value="1"/>
</dbReference>
<dbReference type="Pfam" id="PF00535">
    <property type="entry name" value="Glycos_transf_2"/>
    <property type="match status" value="1"/>
</dbReference>
<keyword evidence="4" id="KW-0256">Endoplasmic reticulum</keyword>
<comment type="similarity">
    <text evidence="1 4">Belongs to the glycosyltransferase 2 family.</text>
</comment>
<proteinExistence type="inferred from homology"/>
<keyword evidence="3 4" id="KW-0808">Transferase</keyword>
<dbReference type="SUPFAM" id="SSF53448">
    <property type="entry name" value="Nucleotide-diphospho-sugar transferases"/>
    <property type="match status" value="1"/>
</dbReference>
<keyword evidence="7" id="KW-1185">Reference proteome</keyword>
<comment type="subunit">
    <text evidence="4">Component of the dolichol-phosphate mannose (DPM) synthase complex.</text>
</comment>
<dbReference type="CDD" id="cd06442">
    <property type="entry name" value="DPM1_like"/>
    <property type="match status" value="1"/>
</dbReference>
<reference evidence="6 7" key="1">
    <citation type="submission" date="2021-06" db="EMBL/GenBank/DDBJ databases">
        <title>Genome sequence of Babesia caballi.</title>
        <authorList>
            <person name="Yamagishi J."/>
            <person name="Kidaka T."/>
            <person name="Ochi A."/>
        </authorList>
    </citation>
    <scope>NUCLEOTIDE SEQUENCE [LARGE SCALE GENOMIC DNA]</scope>
    <source>
        <strain evidence="6">USDA-D6B2</strain>
    </source>
</reference>
<evidence type="ECO:0000259" key="5">
    <source>
        <dbReference type="Pfam" id="PF00535"/>
    </source>
</evidence>
<protein>
    <recommendedName>
        <fullName evidence="4">Dolichol-phosphate mannosyltransferase subunit 1</fullName>
        <ecNumber evidence="4">2.4.1.83</ecNumber>
    </recommendedName>
</protein>
<dbReference type="GO" id="GO:0004582">
    <property type="term" value="F:dolichyl-phosphate beta-D-mannosyltransferase activity"/>
    <property type="evidence" value="ECO:0007669"/>
    <property type="project" value="UniProtKB-UniRule"/>
</dbReference>
<dbReference type="FunFam" id="3.90.550.10:FF:000122">
    <property type="entry name" value="Dolichol-phosphate mannosyltransferase subunit 1"/>
    <property type="match status" value="1"/>
</dbReference>
<dbReference type="RefSeq" id="XP_067715481.1">
    <property type="nucleotide sequence ID" value="XM_067859380.1"/>
</dbReference>
<sequence>MGDVVRSLSVILASYNEKDNLPYIVYLLIDVLRSLDLKYEILLVDDSSPDGTADVYAELQALFPSVNLKLLRRPGKLGLGSAYMDGLAHTSHDFILIMDADLSHHPKYIREMIKLQRTGNYDIVSGTRYAPGGGACGWSSTRVFVSKTANFLAHFLLRPALSDLTGSYRLYRRSLFEAVLKQVTSRGYIFQMEIAVRAEKQFNARVAEVPIIFIERLYGVSKLGKRRSAALTAAAGVQEVFGYLYGLVRLYFSI</sequence>
<dbReference type="GO" id="GO:0006506">
    <property type="term" value="P:GPI anchor biosynthetic process"/>
    <property type="evidence" value="ECO:0007669"/>
    <property type="project" value="TreeGrafter"/>
</dbReference>
<evidence type="ECO:0000256" key="3">
    <source>
        <dbReference type="ARBA" id="ARBA00022679"/>
    </source>
</evidence>
<evidence type="ECO:0000256" key="4">
    <source>
        <dbReference type="RuleBase" id="RU365083"/>
    </source>
</evidence>
<keyword evidence="2 4" id="KW-0328">Glycosyltransferase</keyword>
<evidence type="ECO:0000256" key="1">
    <source>
        <dbReference type="ARBA" id="ARBA00006739"/>
    </source>
</evidence>
<feature type="domain" description="Glycosyltransferase 2-like" evidence="5">
    <location>
        <begin position="9"/>
        <end position="179"/>
    </location>
</feature>
<dbReference type="InterPro" id="IPR039528">
    <property type="entry name" value="DPM1-like"/>
</dbReference>
<dbReference type="Proteomes" id="UP001497744">
    <property type="component" value="Unassembled WGS sequence"/>
</dbReference>
<comment type="catalytic activity">
    <reaction evidence="4">
        <text>a di-trans,poly-cis-dolichyl phosphate + GDP-alpha-D-mannose = a di-trans,poly-cis-dolichyl beta-D-mannosyl phosphate + GDP</text>
        <dbReference type="Rhea" id="RHEA:21184"/>
        <dbReference type="Rhea" id="RHEA-COMP:19498"/>
        <dbReference type="Rhea" id="RHEA-COMP:19501"/>
        <dbReference type="ChEBI" id="CHEBI:57527"/>
        <dbReference type="ChEBI" id="CHEBI:57683"/>
        <dbReference type="ChEBI" id="CHEBI:58189"/>
        <dbReference type="ChEBI" id="CHEBI:58211"/>
    </reaction>
</comment>
<dbReference type="PANTHER" id="PTHR43398:SF1">
    <property type="entry name" value="DOLICHOL-PHOSPHATE MANNOSYLTRANSFERASE SUBUNIT 1"/>
    <property type="match status" value="1"/>
</dbReference>
<accession>A0AAV4LT20</accession>
<evidence type="ECO:0000313" key="7">
    <source>
        <dbReference type="Proteomes" id="UP001497744"/>
    </source>
</evidence>
<organism evidence="6 7">
    <name type="scientific">Babesia caballi</name>
    <dbReference type="NCBI Taxonomy" id="5871"/>
    <lineage>
        <taxon>Eukaryota</taxon>
        <taxon>Sar</taxon>
        <taxon>Alveolata</taxon>
        <taxon>Apicomplexa</taxon>
        <taxon>Aconoidasida</taxon>
        <taxon>Piroplasmida</taxon>
        <taxon>Babesiidae</taxon>
        <taxon>Babesia</taxon>
    </lineage>
</organism>
<name>A0AAV4LT20_BABCB</name>
<dbReference type="InterPro" id="IPR029044">
    <property type="entry name" value="Nucleotide-diphossugar_trans"/>
</dbReference>
<dbReference type="AlphaFoldDB" id="A0AAV4LT20"/>
<evidence type="ECO:0000256" key="2">
    <source>
        <dbReference type="ARBA" id="ARBA00022676"/>
    </source>
</evidence>
<dbReference type="GO" id="GO:0035269">
    <property type="term" value="P:protein O-linked glycosylation via mannose"/>
    <property type="evidence" value="ECO:0007669"/>
    <property type="project" value="TreeGrafter"/>
</dbReference>
<dbReference type="EMBL" id="BPLF01000002">
    <property type="protein sequence ID" value="GIX63412.1"/>
    <property type="molecule type" value="Genomic_DNA"/>
</dbReference>
<dbReference type="PANTHER" id="PTHR43398">
    <property type="entry name" value="DOLICHOL-PHOSPHATE MANNOSYLTRANSFERASE SUBUNIT 1"/>
    <property type="match status" value="1"/>
</dbReference>